<dbReference type="AlphaFoldDB" id="A0A5M3MBY1"/>
<dbReference type="OrthoDB" id="2669721at2759"/>
<dbReference type="PANTHER" id="PTHR46579">
    <property type="entry name" value="F5/8 TYPE C DOMAIN-CONTAINING PROTEIN-RELATED"/>
    <property type="match status" value="1"/>
</dbReference>
<dbReference type="PANTHER" id="PTHR46579:SF1">
    <property type="entry name" value="F5_8 TYPE C DOMAIN-CONTAINING PROTEIN"/>
    <property type="match status" value="1"/>
</dbReference>
<dbReference type="Proteomes" id="UP000053558">
    <property type="component" value="Unassembled WGS sequence"/>
</dbReference>
<name>A0A5M3MBY1_CONPW</name>
<dbReference type="RefSeq" id="XP_007772888.1">
    <property type="nucleotide sequence ID" value="XM_007774698.1"/>
</dbReference>
<protein>
    <submittedName>
        <fullName evidence="1">Uncharacterized protein</fullName>
    </submittedName>
</protein>
<dbReference type="OMA" id="RNIWETH"/>
<gene>
    <name evidence="1" type="ORF">CONPUDRAFT_63506</name>
</gene>
<accession>A0A5M3MBY1</accession>
<organism evidence="1 2">
    <name type="scientific">Coniophora puteana (strain RWD-64-598)</name>
    <name type="common">Brown rot fungus</name>
    <dbReference type="NCBI Taxonomy" id="741705"/>
    <lineage>
        <taxon>Eukaryota</taxon>
        <taxon>Fungi</taxon>
        <taxon>Dikarya</taxon>
        <taxon>Basidiomycota</taxon>
        <taxon>Agaricomycotina</taxon>
        <taxon>Agaricomycetes</taxon>
        <taxon>Agaricomycetidae</taxon>
        <taxon>Boletales</taxon>
        <taxon>Coniophorineae</taxon>
        <taxon>Coniophoraceae</taxon>
        <taxon>Coniophora</taxon>
    </lineage>
</organism>
<dbReference type="GeneID" id="19208306"/>
<reference evidence="2" key="1">
    <citation type="journal article" date="2012" name="Science">
        <title>The Paleozoic origin of enzymatic lignin decomposition reconstructed from 31 fungal genomes.</title>
        <authorList>
            <person name="Floudas D."/>
            <person name="Binder M."/>
            <person name="Riley R."/>
            <person name="Barry K."/>
            <person name="Blanchette R.A."/>
            <person name="Henrissat B."/>
            <person name="Martinez A.T."/>
            <person name="Otillar R."/>
            <person name="Spatafora J.W."/>
            <person name="Yadav J.S."/>
            <person name="Aerts A."/>
            <person name="Benoit I."/>
            <person name="Boyd A."/>
            <person name="Carlson A."/>
            <person name="Copeland A."/>
            <person name="Coutinho P.M."/>
            <person name="de Vries R.P."/>
            <person name="Ferreira P."/>
            <person name="Findley K."/>
            <person name="Foster B."/>
            <person name="Gaskell J."/>
            <person name="Glotzer D."/>
            <person name="Gorecki P."/>
            <person name="Heitman J."/>
            <person name="Hesse C."/>
            <person name="Hori C."/>
            <person name="Igarashi K."/>
            <person name="Jurgens J.A."/>
            <person name="Kallen N."/>
            <person name="Kersten P."/>
            <person name="Kohler A."/>
            <person name="Kuees U."/>
            <person name="Kumar T.K.A."/>
            <person name="Kuo A."/>
            <person name="LaButti K."/>
            <person name="Larrondo L.F."/>
            <person name="Lindquist E."/>
            <person name="Ling A."/>
            <person name="Lombard V."/>
            <person name="Lucas S."/>
            <person name="Lundell T."/>
            <person name="Martin R."/>
            <person name="McLaughlin D.J."/>
            <person name="Morgenstern I."/>
            <person name="Morin E."/>
            <person name="Murat C."/>
            <person name="Nagy L.G."/>
            <person name="Nolan M."/>
            <person name="Ohm R.A."/>
            <person name="Patyshakuliyeva A."/>
            <person name="Rokas A."/>
            <person name="Ruiz-Duenas F.J."/>
            <person name="Sabat G."/>
            <person name="Salamov A."/>
            <person name="Samejima M."/>
            <person name="Schmutz J."/>
            <person name="Slot J.C."/>
            <person name="St John F."/>
            <person name="Stenlid J."/>
            <person name="Sun H."/>
            <person name="Sun S."/>
            <person name="Syed K."/>
            <person name="Tsang A."/>
            <person name="Wiebenga A."/>
            <person name="Young D."/>
            <person name="Pisabarro A."/>
            <person name="Eastwood D.C."/>
            <person name="Martin F."/>
            <person name="Cullen D."/>
            <person name="Grigoriev I.V."/>
            <person name="Hibbett D.S."/>
        </authorList>
    </citation>
    <scope>NUCLEOTIDE SEQUENCE [LARGE SCALE GENOMIC DNA]</scope>
    <source>
        <strain evidence="2">RWD-64-598 SS2</strain>
    </source>
</reference>
<proteinExistence type="predicted"/>
<dbReference type="KEGG" id="cput:CONPUDRAFT_63506"/>
<dbReference type="EMBL" id="JH711585">
    <property type="protein sequence ID" value="EIW76732.1"/>
    <property type="molecule type" value="Genomic_DNA"/>
</dbReference>
<evidence type="ECO:0000313" key="1">
    <source>
        <dbReference type="EMBL" id="EIW76732.1"/>
    </source>
</evidence>
<evidence type="ECO:0000313" key="2">
    <source>
        <dbReference type="Proteomes" id="UP000053558"/>
    </source>
</evidence>
<sequence length="420" mass="48406">MHLAAINVGDLLIPLWRGTHSTEGDDHASRWEWAALADSDLWRKLGALVGSWATHLPISFDKTPHDLQKIHSHYRAWEWLILLYGYGPALFFGILDERYWQHFCRLVRGIRILQQCSITADQLAEADKHLKLFAWEFETLYVQGQTNRIHFVRPWIHAITHLANETERKGPPITCSQWTLERMIGDLGREIRNHASPYANISARATLRCQVNALKALYPDTFDPEHPNLPRGGEDLGDYYVLLCCRDRYSRTVSAAEETVLADALHSLGYQLEDAPHVQRWAHLRLPNGQIARSLWQEEIMTRGVRCSRNVSFQIPGEDTPSYGEVRYYFKMRHPSVKAFAMVSAYGLPDPDLRRRSFNTLHACKHRSDEDLCIIDVKNIRSVVAMIPHRFPDSRDLFFVVEKPGLSFTVLTGYEEPSHE</sequence>
<keyword evidence="2" id="KW-1185">Reference proteome</keyword>
<comment type="caution">
    <text evidence="1">The sequence shown here is derived from an EMBL/GenBank/DDBJ whole genome shotgun (WGS) entry which is preliminary data.</text>
</comment>